<dbReference type="GO" id="GO:0006605">
    <property type="term" value="P:protein targeting"/>
    <property type="evidence" value="ECO:0007669"/>
    <property type="project" value="UniProtKB-UniRule"/>
</dbReference>
<keyword evidence="5 9" id="KW-0653">Protein transport</keyword>
<sequence length="69" mass="7550">MAKENVEVSEKKVGFFKGTINELKQVTWPTKGELASKTSVVLAVVVIATLFVWLVDTGLSKLLSMLIGR</sequence>
<dbReference type="GO" id="GO:0009306">
    <property type="term" value="P:protein secretion"/>
    <property type="evidence" value="ECO:0007669"/>
    <property type="project" value="UniProtKB-UniRule"/>
</dbReference>
<dbReference type="GO" id="GO:0008320">
    <property type="term" value="F:protein transmembrane transporter activity"/>
    <property type="evidence" value="ECO:0007669"/>
    <property type="project" value="UniProtKB-UniRule"/>
</dbReference>
<keyword evidence="7 9" id="KW-0811">Translocation</keyword>
<dbReference type="GO" id="GO:0065002">
    <property type="term" value="P:intracellular protein transmembrane transport"/>
    <property type="evidence" value="ECO:0007669"/>
    <property type="project" value="UniProtKB-UniRule"/>
</dbReference>
<keyword evidence="4 9" id="KW-0812">Transmembrane</keyword>
<dbReference type="PRINTS" id="PR01650">
    <property type="entry name" value="SECETRNLCASE"/>
</dbReference>
<evidence type="ECO:0000256" key="9">
    <source>
        <dbReference type="HAMAP-Rule" id="MF_00422"/>
    </source>
</evidence>
<dbReference type="Gene3D" id="1.20.5.1030">
    <property type="entry name" value="Preprotein translocase secy subunit"/>
    <property type="match status" value="1"/>
</dbReference>
<keyword evidence="2 9" id="KW-0813">Transport</keyword>
<dbReference type="Pfam" id="PF00584">
    <property type="entry name" value="SecE"/>
    <property type="match status" value="1"/>
</dbReference>
<comment type="function">
    <text evidence="9">Essential subunit of the Sec protein translocation channel SecYEG. Clamps together the 2 halves of SecY. May contact the channel plug during translocation.</text>
</comment>
<dbReference type="HAMAP" id="MF_00422">
    <property type="entry name" value="SecE"/>
    <property type="match status" value="1"/>
</dbReference>
<dbReference type="PANTHER" id="PTHR33910">
    <property type="entry name" value="PROTEIN TRANSLOCASE SUBUNIT SECE"/>
    <property type="match status" value="1"/>
</dbReference>
<dbReference type="Proteomes" id="UP000241434">
    <property type="component" value="Unassembled WGS sequence"/>
</dbReference>
<dbReference type="EMBL" id="JYGE01000006">
    <property type="protein sequence ID" value="PSJ31121.1"/>
    <property type="molecule type" value="Genomic_DNA"/>
</dbReference>
<keyword evidence="6 9" id="KW-1133">Transmembrane helix</keyword>
<evidence type="ECO:0000256" key="1">
    <source>
        <dbReference type="ARBA" id="ARBA00004370"/>
    </source>
</evidence>
<comment type="caution">
    <text evidence="10">The sequence shown here is derived from an EMBL/GenBank/DDBJ whole genome shotgun (WGS) entry which is preliminary data.</text>
</comment>
<keyword evidence="11" id="KW-1185">Reference proteome</keyword>
<evidence type="ECO:0000256" key="5">
    <source>
        <dbReference type="ARBA" id="ARBA00022927"/>
    </source>
</evidence>
<dbReference type="AlphaFoldDB" id="A0A2P7PZH0"/>
<dbReference type="RefSeq" id="WP_106777201.1">
    <property type="nucleotide sequence ID" value="NZ_JBGGGQ010000004.1"/>
</dbReference>
<evidence type="ECO:0000256" key="3">
    <source>
        <dbReference type="ARBA" id="ARBA00022475"/>
    </source>
</evidence>
<dbReference type="GO" id="GO:0005886">
    <property type="term" value="C:plasma membrane"/>
    <property type="evidence" value="ECO:0007669"/>
    <property type="project" value="UniProtKB-SubCell"/>
</dbReference>
<organism evidence="10 11">
    <name type="scientific">Peptostreptococcus russellii</name>
    <dbReference type="NCBI Taxonomy" id="215200"/>
    <lineage>
        <taxon>Bacteria</taxon>
        <taxon>Bacillati</taxon>
        <taxon>Bacillota</taxon>
        <taxon>Clostridia</taxon>
        <taxon>Peptostreptococcales</taxon>
        <taxon>Peptostreptococcaceae</taxon>
        <taxon>Peptostreptococcus</taxon>
    </lineage>
</organism>
<keyword evidence="8 9" id="KW-0472">Membrane</keyword>
<dbReference type="InterPro" id="IPR005807">
    <property type="entry name" value="SecE_bac"/>
</dbReference>
<evidence type="ECO:0000313" key="11">
    <source>
        <dbReference type="Proteomes" id="UP000241434"/>
    </source>
</evidence>
<dbReference type="InterPro" id="IPR038379">
    <property type="entry name" value="SecE_sf"/>
</dbReference>
<keyword evidence="3 9" id="KW-1003">Cell membrane</keyword>
<dbReference type="NCBIfam" id="TIGR00964">
    <property type="entry name" value="secE_bact"/>
    <property type="match status" value="1"/>
</dbReference>
<reference evidence="10" key="1">
    <citation type="thesis" date="2015" institute="Rutgers" country="The State University of New Jersey, 14 College Farm Rd., New Brunswick, NJ, USA">
        <title>Ammonia toxicity in bacteria and its implications for treatment of and resource recovery from highly nitrogenous organic wastes.</title>
        <authorList>
            <person name="Luther A.K."/>
        </authorList>
    </citation>
    <scope>NUCLEOTIDE SEQUENCE</scope>
    <source>
        <strain evidence="10">RT-10B</strain>
    </source>
</reference>
<evidence type="ECO:0000256" key="4">
    <source>
        <dbReference type="ARBA" id="ARBA00022692"/>
    </source>
</evidence>
<proteinExistence type="inferred from homology"/>
<evidence type="ECO:0000256" key="2">
    <source>
        <dbReference type="ARBA" id="ARBA00022448"/>
    </source>
</evidence>
<dbReference type="PANTHER" id="PTHR33910:SF1">
    <property type="entry name" value="PROTEIN TRANSLOCASE SUBUNIT SECE"/>
    <property type="match status" value="1"/>
</dbReference>
<evidence type="ECO:0000256" key="7">
    <source>
        <dbReference type="ARBA" id="ARBA00023010"/>
    </source>
</evidence>
<accession>A0A2P7PZH0</accession>
<dbReference type="GO" id="GO:0043952">
    <property type="term" value="P:protein transport by the Sec complex"/>
    <property type="evidence" value="ECO:0007669"/>
    <property type="project" value="UniProtKB-UniRule"/>
</dbReference>
<name>A0A2P7PZH0_9FIRM</name>
<dbReference type="InterPro" id="IPR001901">
    <property type="entry name" value="Translocase_SecE/Sec61-g"/>
</dbReference>
<evidence type="ECO:0000256" key="6">
    <source>
        <dbReference type="ARBA" id="ARBA00022989"/>
    </source>
</evidence>
<evidence type="ECO:0000256" key="8">
    <source>
        <dbReference type="ARBA" id="ARBA00023136"/>
    </source>
</evidence>
<comment type="similarity">
    <text evidence="9">Belongs to the SecE/SEC61-gamma family.</text>
</comment>
<comment type="subunit">
    <text evidence="9">Component of the Sec protein translocase complex. Heterotrimer consisting of SecY, SecE and SecG subunits. The heterotrimers can form oligomers, although 1 heterotrimer is thought to be able to translocate proteins. Interacts with the ribosome. Interacts with SecDF, and other proteins may be involved. Interacts with SecA.</text>
</comment>
<dbReference type="OrthoDB" id="9799073at2"/>
<evidence type="ECO:0000313" key="10">
    <source>
        <dbReference type="EMBL" id="PSJ31121.1"/>
    </source>
</evidence>
<comment type="subcellular location">
    <subcellularLocation>
        <location evidence="9">Cell membrane</location>
        <topology evidence="9">Single-pass membrane protein</topology>
    </subcellularLocation>
    <subcellularLocation>
        <location evidence="1">Membrane</location>
    </subcellularLocation>
</comment>
<gene>
    <name evidence="9" type="primary">secE</name>
    <name evidence="10" type="ORF">UF10_07575</name>
</gene>
<feature type="transmembrane region" description="Helical" evidence="9">
    <location>
        <begin position="40"/>
        <end position="59"/>
    </location>
</feature>
<protein>
    <recommendedName>
        <fullName evidence="9">Protein translocase subunit SecE</fullName>
    </recommendedName>
</protein>